<reference evidence="5" key="1">
    <citation type="submission" date="2018-05" db="EMBL/GenBank/DDBJ databases">
        <authorList>
            <person name="Lanie J.A."/>
            <person name="Ng W.-L."/>
            <person name="Kazmierczak K.M."/>
            <person name="Andrzejewski T.M."/>
            <person name="Davidsen T.M."/>
            <person name="Wayne K.J."/>
            <person name="Tettelin H."/>
            <person name="Glass J.I."/>
            <person name="Rusch D."/>
            <person name="Podicherti R."/>
            <person name="Tsui H.-C.T."/>
            <person name="Winkler M.E."/>
        </authorList>
    </citation>
    <scope>NUCLEOTIDE SEQUENCE</scope>
</reference>
<accession>A0A381NXE5</accession>
<dbReference type="FunFam" id="3.30.300.70:FF:000001">
    <property type="entry name" value="Ribosome maturation factor RimP"/>
    <property type="match status" value="1"/>
</dbReference>
<dbReference type="Gene3D" id="2.30.30.180">
    <property type="entry name" value="Ribosome maturation factor RimP, C-terminal domain"/>
    <property type="match status" value="1"/>
</dbReference>
<dbReference type="HAMAP" id="MF_01077">
    <property type="entry name" value="RimP"/>
    <property type="match status" value="1"/>
</dbReference>
<evidence type="ECO:0000256" key="1">
    <source>
        <dbReference type="ARBA" id="ARBA00022490"/>
    </source>
</evidence>
<feature type="non-terminal residue" evidence="5">
    <location>
        <position position="1"/>
    </location>
</feature>
<dbReference type="NCBIfam" id="NF000927">
    <property type="entry name" value="PRK00092.1-1"/>
    <property type="match status" value="1"/>
</dbReference>
<dbReference type="AlphaFoldDB" id="A0A381NXE5"/>
<dbReference type="GO" id="GO:0006412">
    <property type="term" value="P:translation"/>
    <property type="evidence" value="ECO:0007669"/>
    <property type="project" value="TreeGrafter"/>
</dbReference>
<dbReference type="InterPro" id="IPR003728">
    <property type="entry name" value="Ribosome_maturation_RimP"/>
</dbReference>
<dbReference type="InterPro" id="IPR028998">
    <property type="entry name" value="RimP_C"/>
</dbReference>
<protein>
    <recommendedName>
        <fullName evidence="6">Ribosome maturation factor RimP N-terminal domain-containing protein</fullName>
    </recommendedName>
</protein>
<evidence type="ECO:0008006" key="6">
    <source>
        <dbReference type="Google" id="ProtNLM"/>
    </source>
</evidence>
<dbReference type="SUPFAM" id="SSF75420">
    <property type="entry name" value="YhbC-like, N-terminal domain"/>
    <property type="match status" value="1"/>
</dbReference>
<dbReference type="CDD" id="cd01734">
    <property type="entry name" value="YlxS_C"/>
    <property type="match status" value="1"/>
</dbReference>
<dbReference type="Gene3D" id="3.30.300.70">
    <property type="entry name" value="RimP-like superfamily, N-terminal"/>
    <property type="match status" value="1"/>
</dbReference>
<dbReference type="PANTHER" id="PTHR33867:SF1">
    <property type="entry name" value="RIBOSOME MATURATION FACTOR RIMP"/>
    <property type="match status" value="1"/>
</dbReference>
<dbReference type="InterPro" id="IPR035956">
    <property type="entry name" value="RimP_N_sf"/>
</dbReference>
<organism evidence="5">
    <name type="scientific">marine metagenome</name>
    <dbReference type="NCBI Taxonomy" id="408172"/>
    <lineage>
        <taxon>unclassified sequences</taxon>
        <taxon>metagenomes</taxon>
        <taxon>ecological metagenomes</taxon>
    </lineage>
</organism>
<keyword evidence="2" id="KW-0690">Ribosome biogenesis</keyword>
<keyword evidence="1" id="KW-0963">Cytoplasm</keyword>
<dbReference type="Pfam" id="PF02576">
    <property type="entry name" value="RimP_N"/>
    <property type="match status" value="1"/>
</dbReference>
<dbReference type="GO" id="GO:0005829">
    <property type="term" value="C:cytosol"/>
    <property type="evidence" value="ECO:0007669"/>
    <property type="project" value="TreeGrafter"/>
</dbReference>
<evidence type="ECO:0000256" key="2">
    <source>
        <dbReference type="ARBA" id="ARBA00022517"/>
    </source>
</evidence>
<dbReference type="SUPFAM" id="SSF74942">
    <property type="entry name" value="YhbC-like, C-terminal domain"/>
    <property type="match status" value="1"/>
</dbReference>
<evidence type="ECO:0000259" key="3">
    <source>
        <dbReference type="Pfam" id="PF02576"/>
    </source>
</evidence>
<dbReference type="PANTHER" id="PTHR33867">
    <property type="entry name" value="RIBOSOME MATURATION FACTOR RIMP"/>
    <property type="match status" value="1"/>
</dbReference>
<dbReference type="Pfam" id="PF17384">
    <property type="entry name" value="DUF150_C"/>
    <property type="match status" value="1"/>
</dbReference>
<dbReference type="InterPro" id="IPR028989">
    <property type="entry name" value="RimP_N"/>
</dbReference>
<sequence length="152" mass="17176">VNRRARDIEQLIEPTVGAMGYELWGIDSNRNGAHEKLCVYIDSDSGIAVDDCEAVSRQLSSLLDVDDSFNDSYTLEVSSPGLDRILFKDKQFQMHIGQQVNVRLEVPLDGRRRVEGLLVGVEDSELVVTVDNEEYLIPLEQVRRARVVPQFD</sequence>
<name>A0A381NXE5_9ZZZZ</name>
<gene>
    <name evidence="5" type="ORF">METZ01_LOCUS11708</name>
</gene>
<dbReference type="InterPro" id="IPR036847">
    <property type="entry name" value="RimP_C_sf"/>
</dbReference>
<feature type="domain" description="Ribosome maturation factor RimP C-terminal" evidence="4">
    <location>
        <begin position="86"/>
        <end position="151"/>
    </location>
</feature>
<evidence type="ECO:0000313" key="5">
    <source>
        <dbReference type="EMBL" id="SUZ58854.1"/>
    </source>
</evidence>
<evidence type="ECO:0000259" key="4">
    <source>
        <dbReference type="Pfam" id="PF17384"/>
    </source>
</evidence>
<feature type="domain" description="Ribosome maturation factor RimP N-terminal" evidence="3">
    <location>
        <begin position="11"/>
        <end position="83"/>
    </location>
</feature>
<proteinExistence type="inferred from homology"/>
<dbReference type="GO" id="GO:0000028">
    <property type="term" value="P:ribosomal small subunit assembly"/>
    <property type="evidence" value="ECO:0007669"/>
    <property type="project" value="TreeGrafter"/>
</dbReference>
<dbReference type="EMBL" id="UINC01000645">
    <property type="protein sequence ID" value="SUZ58854.1"/>
    <property type="molecule type" value="Genomic_DNA"/>
</dbReference>